<proteinExistence type="predicted"/>
<evidence type="ECO:0000256" key="2">
    <source>
        <dbReference type="ARBA" id="ARBA00022525"/>
    </source>
</evidence>
<feature type="compositionally biased region" description="Basic and acidic residues" evidence="3">
    <location>
        <begin position="566"/>
        <end position="575"/>
    </location>
</feature>
<evidence type="ECO:0000256" key="3">
    <source>
        <dbReference type="SAM" id="MobiDB-lite"/>
    </source>
</evidence>
<evidence type="ECO:0000313" key="5">
    <source>
        <dbReference type="Proteomes" id="UP000000844"/>
    </source>
</evidence>
<gene>
    <name evidence="4" type="ordered locus">Snas_4582</name>
</gene>
<name>D3Q6I3_STANL</name>
<feature type="compositionally biased region" description="Basic and acidic residues" evidence="3">
    <location>
        <begin position="347"/>
        <end position="368"/>
    </location>
</feature>
<keyword evidence="2" id="KW-0964">Secreted</keyword>
<feature type="region of interest" description="Disordered" evidence="3">
    <location>
        <begin position="500"/>
        <end position="525"/>
    </location>
</feature>
<dbReference type="PANTHER" id="PTHR38340">
    <property type="entry name" value="S-LAYER PROTEIN"/>
    <property type="match status" value="1"/>
</dbReference>
<reference evidence="4 5" key="1">
    <citation type="journal article" date="2009" name="Stand. Genomic Sci.">
        <title>Complete genome sequence of Stackebrandtia nassauensis type strain (LLR-40K-21).</title>
        <authorList>
            <person name="Munk C."/>
            <person name="Lapidus A."/>
            <person name="Copeland A."/>
            <person name="Jando M."/>
            <person name="Mayilraj S."/>
            <person name="Glavina Del Rio T."/>
            <person name="Nolan M."/>
            <person name="Chen F."/>
            <person name="Lucas S."/>
            <person name="Tice H."/>
            <person name="Cheng J.F."/>
            <person name="Han C."/>
            <person name="Detter J.C."/>
            <person name="Bruce D."/>
            <person name="Goodwin L."/>
            <person name="Chain P."/>
            <person name="Pitluck S."/>
            <person name="Goker M."/>
            <person name="Ovchinikova G."/>
            <person name="Pati A."/>
            <person name="Ivanova N."/>
            <person name="Mavromatis K."/>
            <person name="Chen A."/>
            <person name="Palaniappan K."/>
            <person name="Land M."/>
            <person name="Hauser L."/>
            <person name="Chang Y.J."/>
            <person name="Jeffries C.D."/>
            <person name="Bristow J."/>
            <person name="Eisen J.A."/>
            <person name="Markowitz V."/>
            <person name="Hugenholtz P."/>
            <person name="Kyrpides N.C."/>
            <person name="Klenk H.P."/>
        </authorList>
    </citation>
    <scope>NUCLEOTIDE SEQUENCE [LARGE SCALE GENOMIC DNA]</scope>
    <source>
        <strain evidence="5">DSM 44728 / CIP 108903 / NRRL B-16338 / NBRC 102104 / LLR-40K-21</strain>
    </source>
</reference>
<dbReference type="InterPro" id="IPR011049">
    <property type="entry name" value="Serralysin-like_metalloprot_C"/>
</dbReference>
<dbReference type="Pfam" id="PF00353">
    <property type="entry name" value="HemolysinCabind"/>
    <property type="match status" value="3"/>
</dbReference>
<dbReference type="eggNOG" id="COG2931">
    <property type="taxonomic scope" value="Bacteria"/>
</dbReference>
<dbReference type="KEGG" id="sna:Snas_4582"/>
<dbReference type="PROSITE" id="PS00330">
    <property type="entry name" value="HEMOLYSIN_CALCIUM"/>
    <property type="match status" value="3"/>
</dbReference>
<dbReference type="STRING" id="446470.Snas_4582"/>
<dbReference type="RefSeq" id="WP_013019797.1">
    <property type="nucleotide sequence ID" value="NC_013947.1"/>
</dbReference>
<evidence type="ECO:0000256" key="1">
    <source>
        <dbReference type="ARBA" id="ARBA00004613"/>
    </source>
</evidence>
<dbReference type="EMBL" id="CP001778">
    <property type="protein sequence ID" value="ADD44226.1"/>
    <property type="molecule type" value="Genomic_DNA"/>
</dbReference>
<comment type="subcellular location">
    <subcellularLocation>
        <location evidence="1">Secreted</location>
    </subcellularLocation>
</comment>
<dbReference type="AlphaFoldDB" id="D3Q6I3"/>
<dbReference type="InterPro" id="IPR001343">
    <property type="entry name" value="Hemolysn_Ca-bd"/>
</dbReference>
<organism evidence="4 5">
    <name type="scientific">Stackebrandtia nassauensis (strain DSM 44728 / CIP 108903 / NRRL B-16338 / NBRC 102104 / LLR-40K-21)</name>
    <dbReference type="NCBI Taxonomy" id="446470"/>
    <lineage>
        <taxon>Bacteria</taxon>
        <taxon>Bacillati</taxon>
        <taxon>Actinomycetota</taxon>
        <taxon>Actinomycetes</taxon>
        <taxon>Glycomycetales</taxon>
        <taxon>Glycomycetaceae</taxon>
        <taxon>Stackebrandtia</taxon>
    </lineage>
</organism>
<dbReference type="InterPro" id="IPR018511">
    <property type="entry name" value="Hemolysin-typ_Ca-bd_CS"/>
</dbReference>
<dbReference type="HOGENOM" id="CLU_457723_0_0_11"/>
<dbReference type="GO" id="GO:0005509">
    <property type="term" value="F:calcium ion binding"/>
    <property type="evidence" value="ECO:0007669"/>
    <property type="project" value="InterPro"/>
</dbReference>
<dbReference type="Proteomes" id="UP000000844">
    <property type="component" value="Chromosome"/>
</dbReference>
<feature type="region of interest" description="Disordered" evidence="3">
    <location>
        <begin position="566"/>
        <end position="585"/>
    </location>
</feature>
<feature type="region of interest" description="Disordered" evidence="3">
    <location>
        <begin position="297"/>
        <end position="391"/>
    </location>
</feature>
<dbReference type="PANTHER" id="PTHR38340:SF1">
    <property type="entry name" value="S-LAYER PROTEIN"/>
    <property type="match status" value="1"/>
</dbReference>
<feature type="compositionally biased region" description="Basic and acidic residues" evidence="3">
    <location>
        <begin position="320"/>
        <end position="329"/>
    </location>
</feature>
<dbReference type="OrthoDB" id="5952792at2"/>
<dbReference type="InterPro" id="IPR050557">
    <property type="entry name" value="RTX_toxin/Mannuronan_C5-epim"/>
</dbReference>
<dbReference type="Gene3D" id="2.150.10.10">
    <property type="entry name" value="Serralysin-like metalloprotease, C-terminal"/>
    <property type="match status" value="3"/>
</dbReference>
<dbReference type="Pfam" id="PF14891">
    <property type="entry name" value="Peptidase_M91"/>
    <property type="match status" value="1"/>
</dbReference>
<accession>D3Q6I3</accession>
<protein>
    <submittedName>
        <fullName evidence="4">Hemolysin-type calcium-binding region</fullName>
    </submittedName>
</protein>
<sequence length="639" mass="67449">MGISVAQLRALSTEKLTTSADTAVAVGKDVETRAGEIVDAAKSAAGAGFWAGADAQAQNDLLGTFPAPLEAASSVFKAAATTLDTLVAELEGAKSDIETAIASYPEHKVQDDGTVTWPPSPDAATEARLRQQAEELFNLLLKAIDRANAADESAVTQLAQKDLGAGPVPVKLPDGSVYLATGDKDNVVKVSNDKDGNLIANVDGKDFRFDPGTRLTVDGQAGDDKIDIDKNVKEDVAVFGGKDDDTIHGSDKANVLNGGDGADVIHGGGGNDRIDAGGNSSGYDVVYGNDGDDTITGGSGNDRVAGGAGNDTIDGGQGKDYLDGQRDDDTITGGTEDDVIYGLEGEDVLRGEDGNDYLEGGRDNDRIDGGIGNDTISGGHGEDTLSGGDGRDVLYGGHGKDTVDGGSGLDQAYVQEEDAITKDRYGIDTAERNNVTISDNAGVYQVEGSDDFKARVQADLDMMAASPTAQQMLDKQAAEFGGFDDFVQPGEDTLKIEELSFDPNNPHRDLENGYASSSRDGHDNSHNVIEYNAAKSLDDPGSAPSNVLYHEMAHTYDFRHDQFDEDLHTDTRSPDTDYSGDGVPNGERTAVGLPIDHDDNPQTDLKLQEDHPWALTENGLRTEQGRPWRLTYGLPIPPR</sequence>
<dbReference type="InterPro" id="IPR028208">
    <property type="entry name" value="Effector_pro_NleD-like"/>
</dbReference>
<evidence type="ECO:0000313" key="4">
    <source>
        <dbReference type="EMBL" id="ADD44226.1"/>
    </source>
</evidence>
<keyword evidence="5" id="KW-1185">Reference proteome</keyword>
<dbReference type="SUPFAM" id="SSF51120">
    <property type="entry name" value="beta-Roll"/>
    <property type="match status" value="2"/>
</dbReference>
<dbReference type="PRINTS" id="PR00313">
    <property type="entry name" value="CABNDNGRPT"/>
</dbReference>
<dbReference type="GO" id="GO:0005576">
    <property type="term" value="C:extracellular region"/>
    <property type="evidence" value="ECO:0007669"/>
    <property type="project" value="UniProtKB-SubCell"/>
</dbReference>